<evidence type="ECO:0000256" key="1">
    <source>
        <dbReference type="PROSITE-ProRule" id="PRU00339"/>
    </source>
</evidence>
<dbReference type="InterPro" id="IPR019734">
    <property type="entry name" value="TPR_rpt"/>
</dbReference>
<dbReference type="Proteomes" id="UP000664277">
    <property type="component" value="Unassembled WGS sequence"/>
</dbReference>
<dbReference type="InterPro" id="IPR011990">
    <property type="entry name" value="TPR-like_helical_dom_sf"/>
</dbReference>
<name>A0A8J7TPN4_9BACT</name>
<keyword evidence="1" id="KW-0802">TPR repeat</keyword>
<evidence type="ECO:0000313" key="2">
    <source>
        <dbReference type="EMBL" id="MBN8662218.1"/>
    </source>
</evidence>
<accession>A0A8J7TPN4</accession>
<dbReference type="AlphaFoldDB" id="A0A8J7TPN4"/>
<evidence type="ECO:0000313" key="3">
    <source>
        <dbReference type="Proteomes" id="UP000664277"/>
    </source>
</evidence>
<comment type="caution">
    <text evidence="2">The sequence shown here is derived from an EMBL/GenBank/DDBJ whole genome shotgun (WGS) entry which is preliminary data.</text>
</comment>
<dbReference type="SUPFAM" id="SSF48452">
    <property type="entry name" value="TPR-like"/>
    <property type="match status" value="1"/>
</dbReference>
<gene>
    <name evidence="2" type="ORF">J0M35_17750</name>
</gene>
<dbReference type="Gene3D" id="1.25.40.10">
    <property type="entry name" value="Tetratricopeptide repeat domain"/>
    <property type="match status" value="1"/>
</dbReference>
<dbReference type="PROSITE" id="PS50005">
    <property type="entry name" value="TPR"/>
    <property type="match status" value="1"/>
</dbReference>
<dbReference type="EMBL" id="JAFLCK010000033">
    <property type="protein sequence ID" value="MBN8662218.1"/>
    <property type="molecule type" value="Genomic_DNA"/>
</dbReference>
<sequence>MTVFSNQAVLAFAAENVESQDNCQAANLINPINSSKLGQSALQPSLLSQDSSQQVSALEQKLYARDYNCDGLDKRLSRLEISVFGELPSKLPEQERLARLLPAFAKKEEAESKQALAARRIAGANLEAKKKREKETYLTWYEKAGKDIRLRRYKAAASELLESIKLNPRFPLSYAYMGDVLIKLNDREGAREAYKACFEVDPFGTYGRYGKAKLLQMVRQDAYYKPGAQDSDKLVSHTIKTINRQVGDMTQRIQKDSDNVSSWKSALATIAQRRMLQSMQEVRGQGGGRRGTITTYYPGGGERHEMSDLSIMNSYYMQTDWVRQNYLARAEAARKAAFVNESAANLKAQMLQPLSPGGSRLRALGTNLYVRYYGDDNPSIVDPPVPEDPEIELTAKSLAVKGFHKKASR</sequence>
<proteinExistence type="predicted"/>
<feature type="repeat" description="TPR" evidence="1">
    <location>
        <begin position="171"/>
        <end position="204"/>
    </location>
</feature>
<protein>
    <recommendedName>
        <fullName evidence="4">Tetratricopeptide repeat protein</fullName>
    </recommendedName>
</protein>
<organism evidence="2 3">
    <name type="scientific">Candidatus Obscuribacter phosphatis</name>
    <dbReference type="NCBI Taxonomy" id="1906157"/>
    <lineage>
        <taxon>Bacteria</taxon>
        <taxon>Bacillati</taxon>
        <taxon>Candidatus Melainabacteria</taxon>
        <taxon>Candidatus Obscuribacterales</taxon>
        <taxon>Candidatus Obscuribacteraceae</taxon>
        <taxon>Candidatus Obscuribacter</taxon>
    </lineage>
</organism>
<reference evidence="2" key="1">
    <citation type="submission" date="2021-02" db="EMBL/GenBank/DDBJ databases">
        <title>Genome-Resolved Metagenomics of a Microbial Community Performing Photosynthetic Biological Nutrient Removal.</title>
        <authorList>
            <person name="Mcdaniel E.A."/>
        </authorList>
    </citation>
    <scope>NUCLEOTIDE SEQUENCE</scope>
    <source>
        <strain evidence="2">UWPOB_OBS1</strain>
    </source>
</reference>
<evidence type="ECO:0008006" key="4">
    <source>
        <dbReference type="Google" id="ProtNLM"/>
    </source>
</evidence>